<reference evidence="5 6" key="1">
    <citation type="submission" date="2014-06" db="EMBL/GenBank/DDBJ databases">
        <title>Evolutionary Origins and Diversification of the Mycorrhizal Mutualists.</title>
        <authorList>
            <consortium name="DOE Joint Genome Institute"/>
            <consortium name="Mycorrhizal Genomics Consortium"/>
            <person name="Kohler A."/>
            <person name="Kuo A."/>
            <person name="Nagy L.G."/>
            <person name="Floudas D."/>
            <person name="Copeland A."/>
            <person name="Barry K.W."/>
            <person name="Cichocki N."/>
            <person name="Veneault-Fourrey C."/>
            <person name="LaButti K."/>
            <person name="Lindquist E.A."/>
            <person name="Lipzen A."/>
            <person name="Lundell T."/>
            <person name="Morin E."/>
            <person name="Murat C."/>
            <person name="Riley R."/>
            <person name="Ohm R."/>
            <person name="Sun H."/>
            <person name="Tunlid A."/>
            <person name="Henrissat B."/>
            <person name="Grigoriev I.V."/>
            <person name="Hibbett D.S."/>
            <person name="Martin F."/>
        </authorList>
    </citation>
    <scope>NUCLEOTIDE SEQUENCE [LARGE SCALE GENOMIC DNA]</scope>
    <source>
        <strain evidence="5 6">SS14</strain>
    </source>
</reference>
<feature type="domain" description="Carboxylesterase type B" evidence="4">
    <location>
        <begin position="2"/>
        <end position="320"/>
    </location>
</feature>
<dbReference type="EMBL" id="KN837188">
    <property type="protein sequence ID" value="KIJ35514.1"/>
    <property type="molecule type" value="Genomic_DNA"/>
</dbReference>
<evidence type="ECO:0000256" key="1">
    <source>
        <dbReference type="ARBA" id="ARBA00005964"/>
    </source>
</evidence>
<evidence type="ECO:0000256" key="2">
    <source>
        <dbReference type="ARBA" id="ARBA00022801"/>
    </source>
</evidence>
<dbReference type="GO" id="GO:0016787">
    <property type="term" value="F:hydrolase activity"/>
    <property type="evidence" value="ECO:0007669"/>
    <property type="project" value="UniProtKB-KW"/>
</dbReference>
<organism evidence="5 6">
    <name type="scientific">Sphaerobolus stellatus (strain SS14)</name>
    <dbReference type="NCBI Taxonomy" id="990650"/>
    <lineage>
        <taxon>Eukaryota</taxon>
        <taxon>Fungi</taxon>
        <taxon>Dikarya</taxon>
        <taxon>Basidiomycota</taxon>
        <taxon>Agaricomycotina</taxon>
        <taxon>Agaricomycetes</taxon>
        <taxon>Phallomycetidae</taxon>
        <taxon>Geastrales</taxon>
        <taxon>Sphaerobolaceae</taxon>
        <taxon>Sphaerobolus</taxon>
    </lineage>
</organism>
<dbReference type="Gene3D" id="3.40.50.1820">
    <property type="entry name" value="alpha/beta hydrolase"/>
    <property type="match status" value="1"/>
</dbReference>
<dbReference type="InterPro" id="IPR019826">
    <property type="entry name" value="Carboxylesterase_B_AS"/>
</dbReference>
<dbReference type="InterPro" id="IPR029058">
    <property type="entry name" value="AB_hydrolase_fold"/>
</dbReference>
<name>A0A0C9UKW6_SPHS4</name>
<dbReference type="PROSITE" id="PS00122">
    <property type="entry name" value="CARBOXYLESTERASE_B_1"/>
    <property type="match status" value="1"/>
</dbReference>
<evidence type="ECO:0000313" key="5">
    <source>
        <dbReference type="EMBL" id="KIJ35514.1"/>
    </source>
</evidence>
<comment type="similarity">
    <text evidence="1 3">Belongs to the type-B carboxylesterase/lipase family.</text>
</comment>
<keyword evidence="6" id="KW-1185">Reference proteome</keyword>
<sequence>LKQEIAAFGGDPNKVAIWGQSAGAGSVEAHILFPPEQPLFRAGILDSSTGPFKSAPFPAQYDQPGKSFARLVQMVGCGTPSTAALECLRKAPFQTVMNISNQLIDATLNQQLWQPAPGPANSLMPERPSARIASGNFLKVPMLWGTNLNEGTGFSSSVSGLPQMTLAQENARFDEFIGQLILDNTTLTSDVLNEIHQLYPANDTSLGGRFNTGDSLFDRAEAWYTDNMYLSPRRLFFNKAAALPGNKLFAYFFTEFIPGNNPKLGVFHGSELALIFGSSPASEASIATSFTDAYINFVNNLNPGSFWPQYELKTKPVLQWLTGNITVIPDGKFYIYSMILKDIIDDVSVLDFLVTKTNFENSAKVLNEFEK</sequence>
<keyword evidence="2 3" id="KW-0378">Hydrolase</keyword>
<dbReference type="OrthoDB" id="408631at2759"/>
<feature type="non-terminal residue" evidence="5">
    <location>
        <position position="1"/>
    </location>
</feature>
<dbReference type="HOGENOM" id="CLU_006586_13_0_1"/>
<dbReference type="InterPro" id="IPR050309">
    <property type="entry name" value="Type-B_Carboxylest/Lipase"/>
</dbReference>
<dbReference type="SUPFAM" id="SSF53474">
    <property type="entry name" value="alpha/beta-Hydrolases"/>
    <property type="match status" value="1"/>
</dbReference>
<dbReference type="Pfam" id="PF00135">
    <property type="entry name" value="COesterase"/>
    <property type="match status" value="1"/>
</dbReference>
<dbReference type="InterPro" id="IPR002018">
    <property type="entry name" value="CarbesteraseB"/>
</dbReference>
<protein>
    <recommendedName>
        <fullName evidence="3">Carboxylic ester hydrolase</fullName>
        <ecNumber evidence="3">3.1.1.-</ecNumber>
    </recommendedName>
</protein>
<evidence type="ECO:0000259" key="4">
    <source>
        <dbReference type="Pfam" id="PF00135"/>
    </source>
</evidence>
<evidence type="ECO:0000256" key="3">
    <source>
        <dbReference type="RuleBase" id="RU361235"/>
    </source>
</evidence>
<dbReference type="EC" id="3.1.1.-" evidence="3"/>
<dbReference type="PANTHER" id="PTHR11559">
    <property type="entry name" value="CARBOXYLESTERASE"/>
    <property type="match status" value="1"/>
</dbReference>
<dbReference type="Proteomes" id="UP000054279">
    <property type="component" value="Unassembled WGS sequence"/>
</dbReference>
<proteinExistence type="inferred from homology"/>
<evidence type="ECO:0000313" key="6">
    <source>
        <dbReference type="Proteomes" id="UP000054279"/>
    </source>
</evidence>
<dbReference type="AlphaFoldDB" id="A0A0C9UKW6"/>
<gene>
    <name evidence="5" type="ORF">M422DRAFT_180686</name>
</gene>
<accession>A0A0C9UKW6</accession>